<organism evidence="4 5">
    <name type="scientific">Mucilaginibacter straminoryzae</name>
    <dbReference type="NCBI Taxonomy" id="2932774"/>
    <lineage>
        <taxon>Bacteria</taxon>
        <taxon>Pseudomonadati</taxon>
        <taxon>Bacteroidota</taxon>
        <taxon>Sphingobacteriia</taxon>
        <taxon>Sphingobacteriales</taxon>
        <taxon>Sphingobacteriaceae</taxon>
        <taxon>Mucilaginibacter</taxon>
    </lineage>
</organism>
<reference evidence="4" key="1">
    <citation type="submission" date="2022-04" db="EMBL/GenBank/DDBJ databases">
        <title>Mucilaginibacter sp. RS28 isolated from freshwater.</title>
        <authorList>
            <person name="Ko S.-R."/>
        </authorList>
    </citation>
    <scope>NUCLEOTIDE SEQUENCE</scope>
    <source>
        <strain evidence="4">RS28</strain>
    </source>
</reference>
<evidence type="ECO:0000313" key="5">
    <source>
        <dbReference type="Proteomes" id="UP001139450"/>
    </source>
</evidence>
<dbReference type="PROSITE" id="PS00194">
    <property type="entry name" value="THIOREDOXIN_1"/>
    <property type="match status" value="1"/>
</dbReference>
<comment type="caution">
    <text evidence="4">The sequence shown here is derived from an EMBL/GenBank/DDBJ whole genome shotgun (WGS) entry which is preliminary data.</text>
</comment>
<dbReference type="PANTHER" id="PTHR42852:SF13">
    <property type="entry name" value="PROTEIN DIPZ"/>
    <property type="match status" value="1"/>
</dbReference>
<dbReference type="Proteomes" id="UP001139450">
    <property type="component" value="Unassembled WGS sequence"/>
</dbReference>
<dbReference type="CDD" id="cd02966">
    <property type="entry name" value="TlpA_like_family"/>
    <property type="match status" value="1"/>
</dbReference>
<dbReference type="InterPro" id="IPR011990">
    <property type="entry name" value="TPR-like_helical_dom_sf"/>
</dbReference>
<evidence type="ECO:0000313" key="4">
    <source>
        <dbReference type="EMBL" id="MCJ8208405.1"/>
    </source>
</evidence>
<dbReference type="InterPro" id="IPR036249">
    <property type="entry name" value="Thioredoxin-like_sf"/>
</dbReference>
<sequence>MIRNIKLLFILPLLAISVLASAQDKHFTYEPLRAKPGETIQITYDPQGTPLAGKKNISGVVYSYNNYHWQAADLPMIPSGSVYKASYTLHKQCGLAAFKFKSDDTTDVGNEGYAIMTTDPEHAGVNAQGAYAGWGLLRSQSRGYGIPDYYKNLSISDTAFYYWLNNEVKWHPQEASQVLAVPFVQSLYAYQKEKGIPRINRVIDYLYKTGGEDNLMRIRQIYMGTLNRKSSADSLGDIILSKYPKGSLARLKAYRAFTSERKPEQMIVKATGFLEQFPQTTDAQFDIQNNLSYTNVYQAIILISAMKGDYGPIEKYVHDLPISGLINIYYKLIQIPYDRKDLPGSKLLPYAKMLVSRMEEVKNKVPAEYWYLSPSEWREQYEKFTVASVWPTHINLLLKTGNYNEALVYAARAEKSLNYKKASVNDDYAWLLNNAGQYQKMNEVLVKSIYLNQSSPEMLQLLKEDYVRNNKSEQGFDKYLNTLKNPELAAKSAEQIKAMKRNDDVPDWQMTGLDGKVVKFKELRGKTVVLDFWATWCVPCKASFPGMKLAVEHYKNDPDVVFYFVDTEERGDAYKQQVAQFIKDNNYPFHILFDNRKAGSKQNDEVYERICKAYTISGIPMKLIIAPDGKLRFLSDGYKGSATALADEIIEMVEFAKQVEKK</sequence>
<dbReference type="Gene3D" id="3.40.30.10">
    <property type="entry name" value="Glutaredoxin"/>
    <property type="match status" value="1"/>
</dbReference>
<evidence type="ECO:0000256" key="2">
    <source>
        <dbReference type="SAM" id="SignalP"/>
    </source>
</evidence>
<dbReference type="PANTHER" id="PTHR42852">
    <property type="entry name" value="THIOL:DISULFIDE INTERCHANGE PROTEIN DSBE"/>
    <property type="match status" value="1"/>
</dbReference>
<dbReference type="PROSITE" id="PS51352">
    <property type="entry name" value="THIOREDOXIN_2"/>
    <property type="match status" value="1"/>
</dbReference>
<feature type="signal peptide" evidence="2">
    <location>
        <begin position="1"/>
        <end position="22"/>
    </location>
</feature>
<dbReference type="EMBL" id="JALJEJ010000001">
    <property type="protein sequence ID" value="MCJ8208405.1"/>
    <property type="molecule type" value="Genomic_DNA"/>
</dbReference>
<dbReference type="AlphaFoldDB" id="A0A9X1X1R8"/>
<evidence type="ECO:0000259" key="3">
    <source>
        <dbReference type="PROSITE" id="PS51352"/>
    </source>
</evidence>
<feature type="chain" id="PRO_5040777029" evidence="2">
    <location>
        <begin position="23"/>
        <end position="662"/>
    </location>
</feature>
<protein>
    <submittedName>
        <fullName evidence="4">TlpA family protein disulfide reductase</fullName>
    </submittedName>
</protein>
<dbReference type="GO" id="GO:0016209">
    <property type="term" value="F:antioxidant activity"/>
    <property type="evidence" value="ECO:0007669"/>
    <property type="project" value="InterPro"/>
</dbReference>
<evidence type="ECO:0000256" key="1">
    <source>
        <dbReference type="ARBA" id="ARBA00023284"/>
    </source>
</evidence>
<dbReference type="RefSeq" id="WP_245128235.1">
    <property type="nucleotide sequence ID" value="NZ_JALJEJ010000001.1"/>
</dbReference>
<accession>A0A9X1X1R8</accession>
<dbReference type="Pfam" id="PF00578">
    <property type="entry name" value="AhpC-TSA"/>
    <property type="match status" value="1"/>
</dbReference>
<dbReference type="Gene3D" id="1.25.40.10">
    <property type="entry name" value="Tetratricopeptide repeat domain"/>
    <property type="match status" value="1"/>
</dbReference>
<name>A0A9X1X1R8_9SPHI</name>
<dbReference type="InterPro" id="IPR050553">
    <property type="entry name" value="Thioredoxin_ResA/DsbE_sf"/>
</dbReference>
<proteinExistence type="predicted"/>
<keyword evidence="5" id="KW-1185">Reference proteome</keyword>
<keyword evidence="1" id="KW-0676">Redox-active center</keyword>
<keyword evidence="2" id="KW-0732">Signal</keyword>
<dbReference type="InterPro" id="IPR000866">
    <property type="entry name" value="AhpC/TSA"/>
</dbReference>
<dbReference type="InterPro" id="IPR017937">
    <property type="entry name" value="Thioredoxin_CS"/>
</dbReference>
<dbReference type="SUPFAM" id="SSF52833">
    <property type="entry name" value="Thioredoxin-like"/>
    <property type="match status" value="1"/>
</dbReference>
<dbReference type="GO" id="GO:0006950">
    <property type="term" value="P:response to stress"/>
    <property type="evidence" value="ECO:0007669"/>
    <property type="project" value="UniProtKB-ARBA"/>
</dbReference>
<feature type="domain" description="Thioredoxin" evidence="3">
    <location>
        <begin position="499"/>
        <end position="658"/>
    </location>
</feature>
<gene>
    <name evidence="4" type="ORF">MUY27_01705</name>
</gene>
<dbReference type="InterPro" id="IPR013766">
    <property type="entry name" value="Thioredoxin_domain"/>
</dbReference>
<dbReference type="GO" id="GO:0016491">
    <property type="term" value="F:oxidoreductase activity"/>
    <property type="evidence" value="ECO:0007669"/>
    <property type="project" value="InterPro"/>
</dbReference>